<dbReference type="Pfam" id="PF00528">
    <property type="entry name" value="BPD_transp_1"/>
    <property type="match status" value="1"/>
</dbReference>
<feature type="transmembrane region" description="Helical" evidence="7">
    <location>
        <begin position="32"/>
        <end position="56"/>
    </location>
</feature>
<name>A0A917GXU4_9BACL</name>
<feature type="domain" description="ABC transmembrane type-1" evidence="9">
    <location>
        <begin position="96"/>
        <end position="293"/>
    </location>
</feature>
<evidence type="ECO:0000256" key="3">
    <source>
        <dbReference type="ARBA" id="ARBA00022475"/>
    </source>
</evidence>
<dbReference type="Proteomes" id="UP000600247">
    <property type="component" value="Unassembled WGS sequence"/>
</dbReference>
<evidence type="ECO:0000256" key="4">
    <source>
        <dbReference type="ARBA" id="ARBA00022692"/>
    </source>
</evidence>
<dbReference type="EMBL" id="BMHY01000002">
    <property type="protein sequence ID" value="GGG61159.1"/>
    <property type="molecule type" value="Genomic_DNA"/>
</dbReference>
<keyword evidence="11" id="KW-1185">Reference proteome</keyword>
<evidence type="ECO:0000256" key="5">
    <source>
        <dbReference type="ARBA" id="ARBA00022989"/>
    </source>
</evidence>
<dbReference type="PROSITE" id="PS50928">
    <property type="entry name" value="ABC_TM1"/>
    <property type="match status" value="1"/>
</dbReference>
<feature type="transmembrane region" description="Helical" evidence="7">
    <location>
        <begin position="100"/>
        <end position="122"/>
    </location>
</feature>
<feature type="transmembrane region" description="Helical" evidence="7">
    <location>
        <begin position="205"/>
        <end position="230"/>
    </location>
</feature>
<comment type="similarity">
    <text evidence="7">Belongs to the binding-protein-dependent transport system permease family.</text>
</comment>
<dbReference type="PANTHER" id="PTHR43744:SF9">
    <property type="entry name" value="POLYGALACTURONAN_RHAMNOGALACTURONAN TRANSPORT SYSTEM PERMEASE PROTEIN YTCP"/>
    <property type="match status" value="1"/>
</dbReference>
<evidence type="ECO:0000256" key="8">
    <source>
        <dbReference type="SAM" id="MobiDB-lite"/>
    </source>
</evidence>
<evidence type="ECO:0000256" key="2">
    <source>
        <dbReference type="ARBA" id="ARBA00022448"/>
    </source>
</evidence>
<evidence type="ECO:0000256" key="1">
    <source>
        <dbReference type="ARBA" id="ARBA00004651"/>
    </source>
</evidence>
<proteinExistence type="inferred from homology"/>
<keyword evidence="6 7" id="KW-0472">Membrane</keyword>
<evidence type="ECO:0000256" key="7">
    <source>
        <dbReference type="RuleBase" id="RU363032"/>
    </source>
</evidence>
<feature type="region of interest" description="Disordered" evidence="8">
    <location>
        <begin position="1"/>
        <end position="21"/>
    </location>
</feature>
<comment type="caution">
    <text evidence="10">The sequence shown here is derived from an EMBL/GenBank/DDBJ whole genome shotgun (WGS) entry which is preliminary data.</text>
</comment>
<feature type="transmembrane region" description="Helical" evidence="7">
    <location>
        <begin position="134"/>
        <end position="157"/>
    </location>
</feature>
<keyword evidence="3" id="KW-1003">Cell membrane</keyword>
<dbReference type="GO" id="GO:0055085">
    <property type="term" value="P:transmembrane transport"/>
    <property type="evidence" value="ECO:0007669"/>
    <property type="project" value="InterPro"/>
</dbReference>
<dbReference type="Gene3D" id="1.10.3720.10">
    <property type="entry name" value="MetI-like"/>
    <property type="match status" value="1"/>
</dbReference>
<dbReference type="GO" id="GO:0005886">
    <property type="term" value="C:plasma membrane"/>
    <property type="evidence" value="ECO:0007669"/>
    <property type="project" value="UniProtKB-SubCell"/>
</dbReference>
<accession>A0A917GXU4</accession>
<evidence type="ECO:0000256" key="6">
    <source>
        <dbReference type="ARBA" id="ARBA00023136"/>
    </source>
</evidence>
<feature type="transmembrane region" description="Helical" evidence="7">
    <location>
        <begin position="163"/>
        <end position="184"/>
    </location>
</feature>
<dbReference type="SUPFAM" id="SSF161098">
    <property type="entry name" value="MetI-like"/>
    <property type="match status" value="1"/>
</dbReference>
<evidence type="ECO:0000313" key="11">
    <source>
        <dbReference type="Proteomes" id="UP000600247"/>
    </source>
</evidence>
<dbReference type="CDD" id="cd06261">
    <property type="entry name" value="TM_PBP2"/>
    <property type="match status" value="1"/>
</dbReference>
<keyword evidence="2 7" id="KW-0813">Transport</keyword>
<keyword evidence="4 7" id="KW-0812">Transmembrane</keyword>
<gene>
    <name evidence="10" type="ORF">GCM10010918_13210</name>
</gene>
<dbReference type="InterPro" id="IPR035906">
    <property type="entry name" value="MetI-like_sf"/>
</dbReference>
<feature type="transmembrane region" description="Helical" evidence="7">
    <location>
        <begin position="280"/>
        <end position="299"/>
    </location>
</feature>
<evidence type="ECO:0000259" key="9">
    <source>
        <dbReference type="PROSITE" id="PS50928"/>
    </source>
</evidence>
<dbReference type="RefSeq" id="WP_229692013.1">
    <property type="nucleotide sequence ID" value="NZ_BMHY01000002.1"/>
</dbReference>
<sequence length="314" mass="35061">MTNPSMPVTKDKPKPKMKRNKIKNDQSFGEKAFLTFTYLIIVVFSAVCVIPFWIVLADSFASEASFLKNGYQLLPSEWSLDAYIYLLQGSQLLTSYKNSLIVAIVGTLLAVAITAMFAYVIAHPRVKYRNVLAFLTYLAMVLGGGLVGFYIMIANWLHLKDSIWALILPYLMNPFYAFILVAFYKSLPYEINEAATIDGAGDIKLFFKIILPISTPVIATVSLFYAILYWNDWYLSLLFIDDHNLHPLQLMIRQLISNLNVAAYVGGGASYQVSAPSNSIQLATVCLTIGPIVLLYPFLQKYFVKGITIGAVKG</sequence>
<dbReference type="InterPro" id="IPR000515">
    <property type="entry name" value="MetI-like"/>
</dbReference>
<keyword evidence="5 7" id="KW-1133">Transmembrane helix</keyword>
<dbReference type="PANTHER" id="PTHR43744">
    <property type="entry name" value="ABC TRANSPORTER PERMEASE PROTEIN MG189-RELATED-RELATED"/>
    <property type="match status" value="1"/>
</dbReference>
<reference evidence="10 11" key="1">
    <citation type="journal article" date="2014" name="Int. J. Syst. Evol. Microbiol.">
        <title>Complete genome sequence of Corynebacterium casei LMG S-19264T (=DSM 44701T), isolated from a smear-ripened cheese.</title>
        <authorList>
            <consortium name="US DOE Joint Genome Institute (JGI-PGF)"/>
            <person name="Walter F."/>
            <person name="Albersmeier A."/>
            <person name="Kalinowski J."/>
            <person name="Ruckert C."/>
        </authorList>
    </citation>
    <scope>NUCLEOTIDE SEQUENCE [LARGE SCALE GENOMIC DNA]</scope>
    <source>
        <strain evidence="10 11">CGMCC 1.15286</strain>
    </source>
</reference>
<comment type="subcellular location">
    <subcellularLocation>
        <location evidence="1 7">Cell membrane</location>
        <topology evidence="1 7">Multi-pass membrane protein</topology>
    </subcellularLocation>
</comment>
<evidence type="ECO:0000313" key="10">
    <source>
        <dbReference type="EMBL" id="GGG61159.1"/>
    </source>
</evidence>
<protein>
    <submittedName>
        <fullName evidence="10">ABC transporter permease</fullName>
    </submittedName>
</protein>
<dbReference type="AlphaFoldDB" id="A0A917GXU4"/>
<organism evidence="10 11">
    <name type="scientific">Paenibacillus radicis</name>
    <name type="common">ex Gao et al. 2016</name>
    <dbReference type="NCBI Taxonomy" id="1737354"/>
    <lineage>
        <taxon>Bacteria</taxon>
        <taxon>Bacillati</taxon>
        <taxon>Bacillota</taxon>
        <taxon>Bacilli</taxon>
        <taxon>Bacillales</taxon>
        <taxon>Paenibacillaceae</taxon>
        <taxon>Paenibacillus</taxon>
    </lineage>
</organism>